<evidence type="ECO:0000313" key="1">
    <source>
        <dbReference type="EMBL" id="GLS70153.1"/>
    </source>
</evidence>
<evidence type="ECO:0000313" key="2">
    <source>
        <dbReference type="Proteomes" id="UP001157440"/>
    </source>
</evidence>
<name>A0AA37WTJ6_9HYPH</name>
<dbReference type="Proteomes" id="UP001157440">
    <property type="component" value="Unassembled WGS sequence"/>
</dbReference>
<reference evidence="2" key="1">
    <citation type="journal article" date="2019" name="Int. J. Syst. Evol. Microbiol.">
        <title>The Global Catalogue of Microorganisms (GCM) 10K type strain sequencing project: providing services to taxonomists for standard genome sequencing and annotation.</title>
        <authorList>
            <consortium name="The Broad Institute Genomics Platform"/>
            <consortium name="The Broad Institute Genome Sequencing Center for Infectious Disease"/>
            <person name="Wu L."/>
            <person name="Ma J."/>
        </authorList>
    </citation>
    <scope>NUCLEOTIDE SEQUENCE [LARGE SCALE GENOMIC DNA]</scope>
    <source>
        <strain evidence="2">NBRC 103632</strain>
    </source>
</reference>
<sequence>MNKACSKIDVKQLMQRADMINFMNRRSDIKKTIISAFSKADINPHEEAVGWLSRWGWWISDEFLFQDTEAHRLTKAVSNAAMNLYTALSEARHHSKIDDTDEDSDANSKINTCLNMLQYTSDADEMAANVLTIAMRAEEALRVGLVHKKGQPPLIAYYAFVRDFYEVFRTSANAVGYYKTSNGAEGSFVDVIECAQEILPEKMRLSVRSTIGNRVLAALRESNPALG</sequence>
<keyword evidence="2" id="KW-1185">Reference proteome</keyword>
<organism evidence="1 2">
    <name type="scientific">Methylobacterium tardum</name>
    <dbReference type="NCBI Taxonomy" id="374432"/>
    <lineage>
        <taxon>Bacteria</taxon>
        <taxon>Pseudomonadati</taxon>
        <taxon>Pseudomonadota</taxon>
        <taxon>Alphaproteobacteria</taxon>
        <taxon>Hyphomicrobiales</taxon>
        <taxon>Methylobacteriaceae</taxon>
        <taxon>Methylobacterium</taxon>
    </lineage>
</organism>
<proteinExistence type="predicted"/>
<protein>
    <submittedName>
        <fullName evidence="1">Uncharacterized protein</fullName>
    </submittedName>
</protein>
<accession>A0AA37WTJ6</accession>
<dbReference type="AlphaFoldDB" id="A0AA37WTJ6"/>
<gene>
    <name evidence="1" type="ORF">GCM10007890_21660</name>
</gene>
<dbReference type="EMBL" id="BSPL01000013">
    <property type="protein sequence ID" value="GLS70153.1"/>
    <property type="molecule type" value="Genomic_DNA"/>
</dbReference>
<comment type="caution">
    <text evidence="1">The sequence shown here is derived from an EMBL/GenBank/DDBJ whole genome shotgun (WGS) entry which is preliminary data.</text>
</comment>